<name>I3ZZU2_ORNRL</name>
<keyword evidence="3" id="KW-1185">Reference proteome</keyword>
<proteinExistence type="predicted"/>
<protein>
    <submittedName>
        <fullName evidence="2">Uncharacterized protein</fullName>
    </submittedName>
</protein>
<reference evidence="2 3" key="1">
    <citation type="submission" date="2012-06" db="EMBL/GenBank/DDBJ databases">
        <title>The complete genome of Ornithobacterium rhinotracheale DSM 15997.</title>
        <authorList>
            <consortium name="US DOE Joint Genome Institute (JGI-PGF)"/>
            <person name="Lucas S."/>
            <person name="Copeland A."/>
            <person name="Lapidus A."/>
            <person name="Goodwin L."/>
            <person name="Pitluck S."/>
            <person name="Peters L."/>
            <person name="Mikhailova N."/>
            <person name="Teshima H."/>
            <person name="Kyrpides N."/>
            <person name="Mavromatis K."/>
            <person name="Pagani I."/>
            <person name="Ivanova N."/>
            <person name="Ovchinnikova G."/>
            <person name="Zeytun A."/>
            <person name="Detter J.C."/>
            <person name="Han C."/>
            <person name="Land M."/>
            <person name="Hauser L."/>
            <person name="Markowitz V."/>
            <person name="Cheng J.-F."/>
            <person name="Hugenholtz P."/>
            <person name="Woyke T."/>
            <person name="Wu D."/>
            <person name="Lang E."/>
            <person name="Kopitz M."/>
            <person name="Brambilla E."/>
            <person name="Klenk H.-P."/>
            <person name="Eisen J.A."/>
        </authorList>
    </citation>
    <scope>NUCLEOTIDE SEQUENCE [LARGE SCALE GENOMIC DNA]</scope>
    <source>
        <strain evidence="3">ATCC 51463 / DSM 15997 / CCUG 23171 / LMG 9086</strain>
    </source>
</reference>
<dbReference type="STRING" id="867902.Ornrh_1035"/>
<dbReference type="GeneID" id="97257734"/>
<dbReference type="RefSeq" id="WP_014790827.1">
    <property type="nucleotide sequence ID" value="NC_018016.1"/>
</dbReference>
<dbReference type="eggNOG" id="ENOG5032SQQ">
    <property type="taxonomic scope" value="Bacteria"/>
</dbReference>
<dbReference type="HOGENOM" id="CLU_1223972_0_0_10"/>
<dbReference type="AlphaFoldDB" id="I3ZZU2"/>
<organism evidence="2 3">
    <name type="scientific">Ornithobacterium rhinotracheale (strain ATCC 51463 / DSM 15997 / CCUG 23171 / CIP 104009 / LMG 9086)</name>
    <dbReference type="NCBI Taxonomy" id="867902"/>
    <lineage>
        <taxon>Bacteria</taxon>
        <taxon>Pseudomonadati</taxon>
        <taxon>Bacteroidota</taxon>
        <taxon>Flavobacteriia</taxon>
        <taxon>Flavobacteriales</taxon>
        <taxon>Weeksellaceae</taxon>
        <taxon>Ornithobacterium</taxon>
    </lineage>
</organism>
<sequence>MKYFISSIFCLLSISNLYGQENKNSYFIELGANSSHLFAFSDISSLQLLSGNKLGYYVGVGKIYGMSKQWDISVLAKLSETGGKIENTTYFIKQKFNKDIEKYRNATIKVSLYRLSSDINLNYNIDKTSIYTGLQPSILFFGVYKELSTTSDDGDVPGGGGSGGGIPNDDEVSRIRKNINIFQLRYQIGVKYKLSSKYSVNLSYYTDLINNLSLYVPEIKNEIRFRQSTVQLGIIRFF</sequence>
<dbReference type="Proteomes" id="UP000006051">
    <property type="component" value="Chromosome"/>
</dbReference>
<accession>I3ZZU2</accession>
<gene>
    <name evidence="2" type="ordered locus">Ornrh_1035</name>
</gene>
<dbReference type="EMBL" id="CP003283">
    <property type="protein sequence ID" value="AFL97226.1"/>
    <property type="molecule type" value="Genomic_DNA"/>
</dbReference>
<feature type="region of interest" description="Disordered" evidence="1">
    <location>
        <begin position="152"/>
        <end position="171"/>
    </location>
</feature>
<dbReference type="KEGG" id="orh:Ornrh_1035"/>
<evidence type="ECO:0000256" key="1">
    <source>
        <dbReference type="SAM" id="MobiDB-lite"/>
    </source>
</evidence>
<evidence type="ECO:0000313" key="3">
    <source>
        <dbReference type="Proteomes" id="UP000006051"/>
    </source>
</evidence>
<evidence type="ECO:0000313" key="2">
    <source>
        <dbReference type="EMBL" id="AFL97226.1"/>
    </source>
</evidence>
<feature type="compositionally biased region" description="Gly residues" evidence="1">
    <location>
        <begin position="156"/>
        <end position="166"/>
    </location>
</feature>
<dbReference type="GeneID" id="71569318"/>